<reference evidence="2" key="1">
    <citation type="submission" date="2021-06" db="EMBL/GenBank/DDBJ databases">
        <authorList>
            <consortium name="Wellcome Sanger Institute Data Sharing"/>
        </authorList>
    </citation>
    <scope>NUCLEOTIDE SEQUENCE [LARGE SCALE GENOMIC DNA]</scope>
</reference>
<dbReference type="PANTHER" id="PTHR33663">
    <property type="entry name" value="COILED-COIL DOMAIN-CONTAINING PROTEIN 177"/>
    <property type="match status" value="1"/>
</dbReference>
<dbReference type="Ensembl" id="ENSECRT00000030253.1">
    <property type="protein sequence ID" value="ENSECRP00000029624.1"/>
    <property type="gene ID" value="ENSECRG00000020095.1"/>
</dbReference>
<evidence type="ECO:0000256" key="1">
    <source>
        <dbReference type="SAM" id="Coils"/>
    </source>
</evidence>
<protein>
    <submittedName>
        <fullName evidence="2">Uncharacterized protein</fullName>
    </submittedName>
</protein>
<dbReference type="Proteomes" id="UP000694620">
    <property type="component" value="Chromosome 15"/>
</dbReference>
<reference evidence="2" key="3">
    <citation type="submission" date="2025-09" db="UniProtKB">
        <authorList>
            <consortium name="Ensembl"/>
        </authorList>
    </citation>
    <scope>IDENTIFICATION</scope>
</reference>
<evidence type="ECO:0000313" key="2">
    <source>
        <dbReference type="Ensembl" id="ENSECRP00000029624.1"/>
    </source>
</evidence>
<dbReference type="AlphaFoldDB" id="A0A8C4TET2"/>
<dbReference type="PANTHER" id="PTHR33663:SF3">
    <property type="entry name" value="COILED-COIL DOMAIN-CONTAINING PROTEIN 185"/>
    <property type="match status" value="1"/>
</dbReference>
<feature type="coiled-coil region" evidence="1">
    <location>
        <begin position="383"/>
        <end position="486"/>
    </location>
</feature>
<reference evidence="2" key="2">
    <citation type="submission" date="2025-08" db="UniProtKB">
        <authorList>
            <consortium name="Ensembl"/>
        </authorList>
    </citation>
    <scope>IDENTIFICATION</scope>
</reference>
<name>A0A8C4TET2_ERPCA</name>
<dbReference type="InterPro" id="IPR029090">
    <property type="entry name" value="DUF4659"/>
</dbReference>
<sequence length="601" mass="71162">MTVNRALVTRTPSDMEADPFVSPMLHLDLYNFESTEAEGSRYVLTSPRSLEACARHGVRPVELLHKPLSEFVEENPDTPLRVITELYEVHEKGRRRKLRECREERLRIIAEAKDRRAPDSVAVCSLSQVKTFDGSGATRKQTPDADLPVSVGKTVSQRRDTANHLEMNGAVGYKEKKFSKTDGKSIDFQVYTGKSYSLGDLTHSLETERTMEKLLREVRKDTSVSVPERDRKIAALMLAKHEEEKSRQQLRRTAEQAWEEGKKKEKLQKMRLEKQRRQQLGHSMEKWQRDLDFRKSRIKQEEDYLIQMRKREVEMQEEKWRKLAEEQESRRLGKLELTRYEAECKKHNQEEMLKEKDRSEQQSREMQSVVAQEKMFRASQSKLLKEMRQRKKLQQENEHHKLKHQLLKREVDNQMKAEELLLKMAMEKKLLKSQKNYKRLVAEREKMVQEKAIHEEKQTILAKIRAEKLEQEQRKHKTSLALEKDKKIQQALESVDEKVRQKAMNARKVNQEKERSHHLLKQKLEEEEELHRLEVKGVIEKKDKKSEQILREKEATIEESRKVARASFQMREKVREQINSRSFDQMALEAQLRASLTRTKL</sequence>
<dbReference type="Pfam" id="PF15558">
    <property type="entry name" value="DUF4659"/>
    <property type="match status" value="1"/>
</dbReference>
<dbReference type="GeneTree" id="ENSGT00940000164505"/>
<keyword evidence="3" id="KW-1185">Reference proteome</keyword>
<proteinExistence type="predicted"/>
<keyword evidence="1" id="KW-0175">Coiled coil</keyword>
<organism evidence="2 3">
    <name type="scientific">Erpetoichthys calabaricus</name>
    <name type="common">Rope fish</name>
    <name type="synonym">Calamoichthys calabaricus</name>
    <dbReference type="NCBI Taxonomy" id="27687"/>
    <lineage>
        <taxon>Eukaryota</taxon>
        <taxon>Metazoa</taxon>
        <taxon>Chordata</taxon>
        <taxon>Craniata</taxon>
        <taxon>Vertebrata</taxon>
        <taxon>Euteleostomi</taxon>
        <taxon>Actinopterygii</taxon>
        <taxon>Polypteriformes</taxon>
        <taxon>Polypteridae</taxon>
        <taxon>Erpetoichthys</taxon>
    </lineage>
</organism>
<evidence type="ECO:0000313" key="3">
    <source>
        <dbReference type="Proteomes" id="UP000694620"/>
    </source>
</evidence>
<accession>A0A8C4TET2</accession>